<dbReference type="EMBL" id="BLXT01004368">
    <property type="protein sequence ID" value="GFO12012.1"/>
    <property type="molecule type" value="Genomic_DNA"/>
</dbReference>
<dbReference type="AlphaFoldDB" id="A0AAV4AY70"/>
<evidence type="ECO:0000256" key="5">
    <source>
        <dbReference type="PROSITE-ProRule" id="PRU00042"/>
    </source>
</evidence>
<dbReference type="Pfam" id="PF00096">
    <property type="entry name" value="zf-C2H2"/>
    <property type="match status" value="4"/>
</dbReference>
<proteinExistence type="predicted"/>
<organism evidence="8 9">
    <name type="scientific">Plakobranchus ocellatus</name>
    <dbReference type="NCBI Taxonomy" id="259542"/>
    <lineage>
        <taxon>Eukaryota</taxon>
        <taxon>Metazoa</taxon>
        <taxon>Spiralia</taxon>
        <taxon>Lophotrochozoa</taxon>
        <taxon>Mollusca</taxon>
        <taxon>Gastropoda</taxon>
        <taxon>Heterobranchia</taxon>
        <taxon>Euthyneura</taxon>
        <taxon>Panpulmonata</taxon>
        <taxon>Sacoglossa</taxon>
        <taxon>Placobranchoidea</taxon>
        <taxon>Plakobranchidae</taxon>
        <taxon>Plakobranchus</taxon>
    </lineage>
</organism>
<dbReference type="PROSITE" id="PS00028">
    <property type="entry name" value="ZINC_FINGER_C2H2_1"/>
    <property type="match status" value="7"/>
</dbReference>
<sequence length="657" mass="75241">MQGCERKLLYEELSSGLLYLTLDHHDPIYVGFQHRVKVEICLVQGLCKSKMPMEAYTVSKYDSSLSIHSLTNCGEETTHEGSEGNMNQNSEKAAWLSFVPRKDSTIIGCHKEKSNARFGHHVSDKPSTLLRGSLSSATMQDPVENFGREWTRASGPTVKFSSLVKREKMAVADKSEESDTPKGKAQRNLWGRAKEKRKPVLLRKRQNVKKKSLDSSVLQESNVQSEKSVIAKSKMVRLPKTETIDFLKTTCKKLSPKRTETSITCDFCFTVFETKREFFKHRKLSSESEHVCDICHLSFPFRAYLLVHTKVHTESQQNCNVCDECGQSNKTVTDLKKHMISHTGEHVYKCCQCSKTFPHHHNWRNHMTVHKSTGLIRCSCCNQMFQSRAALSEHKMSLLEIRCGLCGEVFPNRASRVIHFKSQHENTILKCHICERMYSTQKELEEHTAKHGKRKRKQCPTCGRMVTNIHNHILTHKPLEEMAEAELWMCDKCPSKFRTKATLLNHLKTNHSDERSKCHLCQQSFKSYKGLYRHLNNVHSNLMPYQCEVCGKRCKLKSNLKIHMRTHSSFKMFPCSLCNQAFNYKSSLDGHMRSKHSTENLSLTVAVSSASERYSAITTSSTADTNAPYWYMNTVKSGMGEEEQHPVSLEQYYGSIA</sequence>
<feature type="domain" description="C2H2-type" evidence="7">
    <location>
        <begin position="320"/>
        <end position="347"/>
    </location>
</feature>
<dbReference type="InterPro" id="IPR013087">
    <property type="entry name" value="Znf_C2H2_type"/>
</dbReference>
<dbReference type="PROSITE" id="PS50157">
    <property type="entry name" value="ZINC_FINGER_C2H2_2"/>
    <property type="match status" value="8"/>
</dbReference>
<dbReference type="SUPFAM" id="SSF57667">
    <property type="entry name" value="beta-beta-alpha zinc fingers"/>
    <property type="match status" value="4"/>
</dbReference>
<dbReference type="PANTHER" id="PTHR24379:SF121">
    <property type="entry name" value="C2H2-TYPE DOMAIN-CONTAINING PROTEIN"/>
    <property type="match status" value="1"/>
</dbReference>
<evidence type="ECO:0000256" key="1">
    <source>
        <dbReference type="ARBA" id="ARBA00022723"/>
    </source>
</evidence>
<protein>
    <submittedName>
        <fullName evidence="8">Zinc finger protein 836</fullName>
    </submittedName>
</protein>
<evidence type="ECO:0000256" key="3">
    <source>
        <dbReference type="ARBA" id="ARBA00022771"/>
    </source>
</evidence>
<keyword evidence="1" id="KW-0479">Metal-binding</keyword>
<dbReference type="Proteomes" id="UP000735302">
    <property type="component" value="Unassembled WGS sequence"/>
</dbReference>
<dbReference type="Gene3D" id="3.30.160.60">
    <property type="entry name" value="Classic Zinc Finger"/>
    <property type="match status" value="6"/>
</dbReference>
<feature type="domain" description="C2H2-type" evidence="7">
    <location>
        <begin position="348"/>
        <end position="370"/>
    </location>
</feature>
<evidence type="ECO:0000256" key="6">
    <source>
        <dbReference type="SAM" id="MobiDB-lite"/>
    </source>
</evidence>
<feature type="domain" description="C2H2-type" evidence="7">
    <location>
        <begin position="488"/>
        <end position="516"/>
    </location>
</feature>
<feature type="domain" description="C2H2-type" evidence="7">
    <location>
        <begin position="290"/>
        <end position="317"/>
    </location>
</feature>
<name>A0AAV4AY70_9GAST</name>
<accession>A0AAV4AY70</accession>
<dbReference type="SMART" id="SM00355">
    <property type="entry name" value="ZnF_C2H2"/>
    <property type="match status" value="12"/>
</dbReference>
<feature type="domain" description="C2H2-type" evidence="7">
    <location>
        <begin position="573"/>
        <end position="601"/>
    </location>
</feature>
<gene>
    <name evidence="8" type="ORF">PoB_003851700</name>
</gene>
<comment type="caution">
    <text evidence="8">The sequence shown here is derived from an EMBL/GenBank/DDBJ whole genome shotgun (WGS) entry which is preliminary data.</text>
</comment>
<dbReference type="Pfam" id="PF13894">
    <property type="entry name" value="zf-C2H2_4"/>
    <property type="match status" value="1"/>
</dbReference>
<evidence type="ECO:0000313" key="9">
    <source>
        <dbReference type="Proteomes" id="UP000735302"/>
    </source>
</evidence>
<reference evidence="8 9" key="1">
    <citation type="journal article" date="2021" name="Elife">
        <title>Chloroplast acquisition without the gene transfer in kleptoplastic sea slugs, Plakobranchus ocellatus.</title>
        <authorList>
            <person name="Maeda T."/>
            <person name="Takahashi S."/>
            <person name="Yoshida T."/>
            <person name="Shimamura S."/>
            <person name="Takaki Y."/>
            <person name="Nagai Y."/>
            <person name="Toyoda A."/>
            <person name="Suzuki Y."/>
            <person name="Arimoto A."/>
            <person name="Ishii H."/>
            <person name="Satoh N."/>
            <person name="Nishiyama T."/>
            <person name="Hasebe M."/>
            <person name="Maruyama T."/>
            <person name="Minagawa J."/>
            <person name="Obokata J."/>
            <person name="Shigenobu S."/>
        </authorList>
    </citation>
    <scope>NUCLEOTIDE SEQUENCE [LARGE SCALE GENOMIC DNA]</scope>
</reference>
<keyword evidence="9" id="KW-1185">Reference proteome</keyword>
<evidence type="ECO:0000256" key="2">
    <source>
        <dbReference type="ARBA" id="ARBA00022737"/>
    </source>
</evidence>
<evidence type="ECO:0000259" key="7">
    <source>
        <dbReference type="PROSITE" id="PS50157"/>
    </source>
</evidence>
<feature type="domain" description="C2H2-type" evidence="7">
    <location>
        <begin position="516"/>
        <end position="544"/>
    </location>
</feature>
<feature type="domain" description="C2H2-type" evidence="7">
    <location>
        <begin position="429"/>
        <end position="456"/>
    </location>
</feature>
<evidence type="ECO:0000256" key="4">
    <source>
        <dbReference type="ARBA" id="ARBA00022833"/>
    </source>
</evidence>
<keyword evidence="3 5" id="KW-0863">Zinc-finger</keyword>
<keyword evidence="2" id="KW-0677">Repeat</keyword>
<feature type="compositionally biased region" description="Basic and acidic residues" evidence="6">
    <location>
        <begin position="170"/>
        <end position="182"/>
    </location>
</feature>
<dbReference type="GO" id="GO:0008270">
    <property type="term" value="F:zinc ion binding"/>
    <property type="evidence" value="ECO:0007669"/>
    <property type="project" value="UniProtKB-KW"/>
</dbReference>
<keyword evidence="4" id="KW-0862">Zinc</keyword>
<feature type="region of interest" description="Disordered" evidence="6">
    <location>
        <begin position="170"/>
        <end position="196"/>
    </location>
</feature>
<dbReference type="InterPro" id="IPR036236">
    <property type="entry name" value="Znf_C2H2_sf"/>
</dbReference>
<feature type="domain" description="C2H2-type" evidence="7">
    <location>
        <begin position="545"/>
        <end position="572"/>
    </location>
</feature>
<evidence type="ECO:0000313" key="8">
    <source>
        <dbReference type="EMBL" id="GFO12012.1"/>
    </source>
</evidence>
<dbReference type="PANTHER" id="PTHR24379">
    <property type="entry name" value="KRAB AND ZINC FINGER DOMAIN-CONTAINING"/>
    <property type="match status" value="1"/>
</dbReference>
<dbReference type="FunFam" id="3.30.160.60:FF:000446">
    <property type="entry name" value="Zinc finger protein"/>
    <property type="match status" value="1"/>
</dbReference>